<dbReference type="EMBL" id="CAQQ02117006">
    <property type="status" value="NOT_ANNOTATED_CDS"/>
    <property type="molecule type" value="Genomic_DNA"/>
</dbReference>
<sequence>MAIVISAVKRGTSQGGEISPLLWLFVANELFKALEKRRGTIVDHANDVDWFPPKSLESSPIVRSDAKQEKQSNTIGTHYSENPHSMTAGARILAAAPTMIRKGTIHCLEELMKLFLLGKNDSKSRNQTTKIEKKKRCSYYEMSLKNIQHFRKKVVLFTEWINGMEEVIINEMRIVVGICQNLILLVPETLKEVSERIQFKRICVGDLLVFILRG</sequence>
<dbReference type="AlphaFoldDB" id="T1GF62"/>
<organism evidence="2 3">
    <name type="scientific">Megaselia scalaris</name>
    <name type="common">Humpbacked fly</name>
    <name type="synonym">Phora scalaris</name>
    <dbReference type="NCBI Taxonomy" id="36166"/>
    <lineage>
        <taxon>Eukaryota</taxon>
        <taxon>Metazoa</taxon>
        <taxon>Ecdysozoa</taxon>
        <taxon>Arthropoda</taxon>
        <taxon>Hexapoda</taxon>
        <taxon>Insecta</taxon>
        <taxon>Pterygota</taxon>
        <taxon>Neoptera</taxon>
        <taxon>Endopterygota</taxon>
        <taxon>Diptera</taxon>
        <taxon>Brachycera</taxon>
        <taxon>Muscomorpha</taxon>
        <taxon>Platypezoidea</taxon>
        <taxon>Phoridae</taxon>
        <taxon>Megaseliini</taxon>
        <taxon>Megaselia</taxon>
    </lineage>
</organism>
<evidence type="ECO:0000256" key="1">
    <source>
        <dbReference type="SAM" id="MobiDB-lite"/>
    </source>
</evidence>
<dbReference type="EMBL" id="CAQQ02117005">
    <property type="status" value="NOT_ANNOTATED_CDS"/>
    <property type="molecule type" value="Genomic_DNA"/>
</dbReference>
<evidence type="ECO:0000313" key="2">
    <source>
        <dbReference type="EnsemblMetazoa" id="MESCA001993-PA"/>
    </source>
</evidence>
<proteinExistence type="predicted"/>
<dbReference type="Proteomes" id="UP000015102">
    <property type="component" value="Unassembled WGS sequence"/>
</dbReference>
<evidence type="ECO:0000313" key="3">
    <source>
        <dbReference type="Proteomes" id="UP000015102"/>
    </source>
</evidence>
<protein>
    <submittedName>
        <fullName evidence="2">Uncharacterized protein</fullName>
    </submittedName>
</protein>
<name>T1GF62_MEGSC</name>
<feature type="compositionally biased region" description="Polar residues" evidence="1">
    <location>
        <begin position="71"/>
        <end position="81"/>
    </location>
</feature>
<reference evidence="3" key="1">
    <citation type="submission" date="2013-02" db="EMBL/GenBank/DDBJ databases">
        <authorList>
            <person name="Hughes D."/>
        </authorList>
    </citation>
    <scope>NUCLEOTIDE SEQUENCE</scope>
    <source>
        <strain>Durham</strain>
        <strain evidence="3">NC isolate 2 -- Noor lab</strain>
    </source>
</reference>
<dbReference type="HOGENOM" id="CLU_1290293_0_0_1"/>
<accession>T1GF62</accession>
<dbReference type="EnsemblMetazoa" id="MESCA001993-RA">
    <property type="protein sequence ID" value="MESCA001993-PA"/>
    <property type="gene ID" value="MESCA001993"/>
</dbReference>
<feature type="region of interest" description="Disordered" evidence="1">
    <location>
        <begin position="61"/>
        <end position="81"/>
    </location>
</feature>
<keyword evidence="3" id="KW-1185">Reference proteome</keyword>
<reference evidence="2" key="2">
    <citation type="submission" date="2015-06" db="UniProtKB">
        <authorList>
            <consortium name="EnsemblMetazoa"/>
        </authorList>
    </citation>
    <scope>IDENTIFICATION</scope>
</reference>